<name>A0A849SK69_UNCEI</name>
<dbReference type="SUPFAM" id="SSF53448">
    <property type="entry name" value="Nucleotide-diphospho-sugar transferases"/>
    <property type="match status" value="1"/>
</dbReference>
<dbReference type="InterPro" id="IPR001173">
    <property type="entry name" value="Glyco_trans_2-like"/>
</dbReference>
<keyword evidence="4" id="KW-1133">Transmembrane helix</keyword>
<reference evidence="6 7" key="1">
    <citation type="submission" date="2020-04" db="EMBL/GenBank/DDBJ databases">
        <title>Metagenomic profiling of ammonia- and methane-oxidizing microorganisms in a Dutch drinking water treatment plant.</title>
        <authorList>
            <person name="Poghosyan L."/>
            <person name="Leucker S."/>
        </authorList>
    </citation>
    <scope>NUCLEOTIDE SEQUENCE [LARGE SCALE GENOMIC DNA]</scope>
    <source>
        <strain evidence="6">S-RSF-IL-03</strain>
    </source>
</reference>
<dbReference type="Pfam" id="PF00535">
    <property type="entry name" value="Glycos_transf_2"/>
    <property type="match status" value="1"/>
</dbReference>
<dbReference type="CDD" id="cd06423">
    <property type="entry name" value="CESA_like"/>
    <property type="match status" value="1"/>
</dbReference>
<feature type="transmembrane region" description="Helical" evidence="4">
    <location>
        <begin position="390"/>
        <end position="410"/>
    </location>
</feature>
<keyword evidence="4" id="KW-0812">Transmembrane</keyword>
<evidence type="ECO:0000313" key="6">
    <source>
        <dbReference type="EMBL" id="NOT32954.1"/>
    </source>
</evidence>
<dbReference type="PANTHER" id="PTHR43630:SF1">
    <property type="entry name" value="POLY-BETA-1,6-N-ACETYL-D-GLUCOSAMINE SYNTHASE"/>
    <property type="match status" value="1"/>
</dbReference>
<sequence>MWGDVALRLSDRLFGRFVLIYGALLFAQYFVLGVLAFVDARRELRRQQVSDRLSLFEGDLAPPISILVPAYNEGPTIVDSIRSLMHLRYPSFEIIVVNDGSKDGTLQAMVDAFGLRPSLRTLRARVPQERVRGVYSSPDYPFLVVLDTVNGGKAQSLNMALAVARHPLFCAIDADSMLERDTLLQLALPFYLDASVIVTGGVVRPANGSLFDHGRMVKARVSRRALVRLQTVEYLRGMLAGRMGWNLMDSLFIVSGALGLFSRDAVLAVGGFRTDTLGEDMELIMRLQRWARRNGRRRAVRFVGSAVAWTEVPENLRTLSRQRGRWHQGLAESLWLNRQILLTERFAIHHGIAFLSQLLFELFGPVIELTGLALTVVLVATGHLHSVFPLLYLALFVAGGIVNSLLGLALETVVCPRYTRGREFLILMAYAVLENLGYRQLMAWFRVRGLWNAMRKRKAWGVMARKGHAAATDSSEIQRAA</sequence>
<comment type="caution">
    <text evidence="6">The sequence shown here is derived from an EMBL/GenBank/DDBJ whole genome shotgun (WGS) entry which is preliminary data.</text>
</comment>
<evidence type="ECO:0000256" key="4">
    <source>
        <dbReference type="SAM" id="Phobius"/>
    </source>
</evidence>
<evidence type="ECO:0000256" key="1">
    <source>
        <dbReference type="ARBA" id="ARBA00006739"/>
    </source>
</evidence>
<comment type="similarity">
    <text evidence="1">Belongs to the glycosyltransferase 2 family.</text>
</comment>
<evidence type="ECO:0000259" key="5">
    <source>
        <dbReference type="Pfam" id="PF00535"/>
    </source>
</evidence>
<keyword evidence="2" id="KW-0328">Glycosyltransferase</keyword>
<evidence type="ECO:0000256" key="3">
    <source>
        <dbReference type="ARBA" id="ARBA00022679"/>
    </source>
</evidence>
<keyword evidence="4" id="KW-0472">Membrane</keyword>
<dbReference type="Gene3D" id="3.90.550.10">
    <property type="entry name" value="Spore Coat Polysaccharide Biosynthesis Protein SpsA, Chain A"/>
    <property type="match status" value="1"/>
</dbReference>
<organism evidence="6 7">
    <name type="scientific">Eiseniibacteriota bacterium</name>
    <dbReference type="NCBI Taxonomy" id="2212470"/>
    <lineage>
        <taxon>Bacteria</taxon>
        <taxon>Candidatus Eiseniibacteriota</taxon>
    </lineage>
</organism>
<gene>
    <name evidence="6" type="ORF">HOP12_02155</name>
</gene>
<evidence type="ECO:0000313" key="7">
    <source>
        <dbReference type="Proteomes" id="UP000580839"/>
    </source>
</evidence>
<feature type="transmembrane region" description="Helical" evidence="4">
    <location>
        <begin position="18"/>
        <end position="38"/>
    </location>
</feature>
<proteinExistence type="inferred from homology"/>
<protein>
    <submittedName>
        <fullName evidence="6">Glycosyltransferase family 2 protein</fullName>
    </submittedName>
</protein>
<evidence type="ECO:0000256" key="2">
    <source>
        <dbReference type="ARBA" id="ARBA00022676"/>
    </source>
</evidence>
<dbReference type="Proteomes" id="UP000580839">
    <property type="component" value="Unassembled WGS sequence"/>
</dbReference>
<dbReference type="AlphaFoldDB" id="A0A849SK69"/>
<keyword evidence="3 6" id="KW-0808">Transferase</keyword>
<dbReference type="EMBL" id="JABFRW010000023">
    <property type="protein sequence ID" value="NOT32954.1"/>
    <property type="molecule type" value="Genomic_DNA"/>
</dbReference>
<feature type="domain" description="Glycosyltransferase 2-like" evidence="5">
    <location>
        <begin position="65"/>
        <end position="215"/>
    </location>
</feature>
<dbReference type="PANTHER" id="PTHR43630">
    <property type="entry name" value="POLY-BETA-1,6-N-ACETYL-D-GLUCOSAMINE SYNTHASE"/>
    <property type="match status" value="1"/>
</dbReference>
<feature type="transmembrane region" description="Helical" evidence="4">
    <location>
        <begin position="362"/>
        <end position="384"/>
    </location>
</feature>
<dbReference type="InterPro" id="IPR029044">
    <property type="entry name" value="Nucleotide-diphossugar_trans"/>
</dbReference>
<dbReference type="GO" id="GO:0016757">
    <property type="term" value="F:glycosyltransferase activity"/>
    <property type="evidence" value="ECO:0007669"/>
    <property type="project" value="UniProtKB-KW"/>
</dbReference>
<accession>A0A849SK69</accession>